<dbReference type="PANTHER" id="PTHR47204">
    <property type="entry name" value="OS02G0168900 PROTEIN"/>
    <property type="match status" value="1"/>
</dbReference>
<organism evidence="1 2">
    <name type="scientific">Mortierella alpina</name>
    <name type="common">Oleaginous fungus</name>
    <name type="synonym">Mortierella renispora</name>
    <dbReference type="NCBI Taxonomy" id="64518"/>
    <lineage>
        <taxon>Eukaryota</taxon>
        <taxon>Fungi</taxon>
        <taxon>Fungi incertae sedis</taxon>
        <taxon>Mucoromycota</taxon>
        <taxon>Mortierellomycotina</taxon>
        <taxon>Mortierellomycetes</taxon>
        <taxon>Mortierellales</taxon>
        <taxon>Mortierellaceae</taxon>
        <taxon>Mortierella</taxon>
    </lineage>
</organism>
<dbReference type="GO" id="GO:0032299">
    <property type="term" value="C:ribonuclease H2 complex"/>
    <property type="evidence" value="ECO:0007669"/>
    <property type="project" value="InterPro"/>
</dbReference>
<dbReference type="InterPro" id="IPR013924">
    <property type="entry name" value="RNase_H2_suC"/>
</dbReference>
<evidence type="ECO:0000313" key="1">
    <source>
        <dbReference type="EMBL" id="KAF9965728.1"/>
    </source>
</evidence>
<dbReference type="AlphaFoldDB" id="A0A9P6M4W8"/>
<protein>
    <submittedName>
        <fullName evidence="1">Uncharacterized protein</fullName>
    </submittedName>
</protein>
<gene>
    <name evidence="1" type="ORF">BGZ70_004241</name>
</gene>
<dbReference type="PANTHER" id="PTHR47204:SF1">
    <property type="entry name" value="RIBONUCLEASE H2 SUBUNIT C"/>
    <property type="match status" value="1"/>
</dbReference>
<reference evidence="1" key="1">
    <citation type="journal article" date="2020" name="Fungal Divers.">
        <title>Resolving the Mortierellaceae phylogeny through synthesis of multi-gene phylogenetics and phylogenomics.</title>
        <authorList>
            <person name="Vandepol N."/>
            <person name="Liber J."/>
            <person name="Desiro A."/>
            <person name="Na H."/>
            <person name="Kennedy M."/>
            <person name="Barry K."/>
            <person name="Grigoriev I.V."/>
            <person name="Miller A.N."/>
            <person name="O'Donnell K."/>
            <person name="Stajich J.E."/>
            <person name="Bonito G."/>
        </authorList>
    </citation>
    <scope>NUCLEOTIDE SEQUENCE</scope>
    <source>
        <strain evidence="1">CK1249</strain>
    </source>
</reference>
<dbReference type="EMBL" id="JAAAHY010000227">
    <property type="protein sequence ID" value="KAF9965728.1"/>
    <property type="molecule type" value="Genomic_DNA"/>
</dbReference>
<name>A0A9P6M4W8_MORAP</name>
<proteinExistence type="predicted"/>
<keyword evidence="2" id="KW-1185">Reference proteome</keyword>
<dbReference type="CDD" id="cd09271">
    <property type="entry name" value="RNase_H2-C"/>
    <property type="match status" value="1"/>
</dbReference>
<comment type="caution">
    <text evidence="1">The sequence shown here is derived from an EMBL/GenBank/DDBJ whole genome shotgun (WGS) entry which is preliminary data.</text>
</comment>
<accession>A0A9P6M4W8</accession>
<dbReference type="Proteomes" id="UP000738359">
    <property type="component" value="Unassembled WGS sequence"/>
</dbReference>
<dbReference type="Gene3D" id="2.40.128.680">
    <property type="match status" value="1"/>
</dbReference>
<sequence length="246" mass="26457">METILEGPRSGLPLKQLDQTSLHLLPCGIEHDGKANIPGFFFLVDGEYASTSSLLKPADSPSSIVVETLEVATDSTTSAAATSLTASASTTTATTTTTTTMTTSTTAGSSTAVSLTGTSVEAKQSSVPETSFRGRTLKGTVVSVPEGYVGSIYRSVNTPVSQFNSNNSNNNNNNNSKGNSMDLDEDEEYEAMLRGMQEERKTMRAQARFKEFMIWGHDEQPSLTTDKVVRAMQWIDIAKVLHEPLC</sequence>
<dbReference type="GO" id="GO:0006401">
    <property type="term" value="P:RNA catabolic process"/>
    <property type="evidence" value="ECO:0007669"/>
    <property type="project" value="InterPro"/>
</dbReference>
<dbReference type="OrthoDB" id="6222486at2759"/>
<dbReference type="Pfam" id="PF08615">
    <property type="entry name" value="RNase_H2_suC"/>
    <property type="match status" value="1"/>
</dbReference>
<evidence type="ECO:0000313" key="2">
    <source>
        <dbReference type="Proteomes" id="UP000738359"/>
    </source>
</evidence>